<dbReference type="RefSeq" id="WP_162661921.1">
    <property type="nucleotide sequence ID" value="NZ_CP048020.1"/>
</dbReference>
<dbReference type="InterPro" id="IPR036013">
    <property type="entry name" value="Band_7/SPFH_dom_sf"/>
</dbReference>
<dbReference type="SUPFAM" id="SSF117892">
    <property type="entry name" value="Band 7/SPFH domain"/>
    <property type="match status" value="1"/>
</dbReference>
<reference evidence="3 4" key="1">
    <citation type="submission" date="2020-01" db="EMBL/GenBank/DDBJ databases">
        <title>Complete genome sequence of a human oral phylogroup 1 Treponema sp. strain ATCC 700766, originally isolated from periodontitis dental plaque.</title>
        <authorList>
            <person name="Chan Y."/>
            <person name="Huo Y.-B."/>
            <person name="Yu X.-L."/>
            <person name="Zeng H."/>
            <person name="Leung W.-K."/>
            <person name="Watt R.M."/>
        </authorList>
    </citation>
    <scope>NUCLEOTIDE SEQUENCE [LARGE SCALE GENOMIC DNA]</scope>
    <source>
        <strain evidence="3 4">OMZ 804</strain>
    </source>
</reference>
<evidence type="ECO:0000313" key="3">
    <source>
        <dbReference type="EMBL" id="QHX42107.1"/>
    </source>
</evidence>
<proteinExistence type="predicted"/>
<dbReference type="GO" id="GO:0016020">
    <property type="term" value="C:membrane"/>
    <property type="evidence" value="ECO:0007669"/>
    <property type="project" value="UniProtKB-SubCell"/>
</dbReference>
<sequence>MFGLRFVKFEPNEYIHVIKKGRVVKKGRGLSFWFYKPSTSIITVPLETKNVPFMFEELSSDYQTLTIQGDLIYKITDTEKIIDQVNFSVDLKNYAYLSDDPEKLSRIIINLVNTMTKTEVSKLPLREAIQSIDRIAGALKEAVQHNEYLQNLGITITNINILSILPNKETARALEAETRENILREADDAVYKRRNAAVEQERKIKENELNTQIAVEEKQRQIMEAHMEGKRTVQEKKRVILQEDMAFKIKQEQENAKLIEISVKNKKTEADIKAYSLNAVLEPMSKINPEIIKALSSIGMAPEKLIANAFTGLAENAGKIGELNISSELLQQLMKK</sequence>
<dbReference type="AlphaFoldDB" id="A0A6P1XXH0"/>
<dbReference type="Gene3D" id="3.30.479.30">
    <property type="entry name" value="Band 7 domain"/>
    <property type="match status" value="1"/>
</dbReference>
<dbReference type="Proteomes" id="UP000464374">
    <property type="component" value="Chromosome"/>
</dbReference>
<accession>A0A6P1XXH0</accession>
<protein>
    <submittedName>
        <fullName evidence="3">SPFH domain-containing protein</fullName>
    </submittedName>
</protein>
<dbReference type="InterPro" id="IPR001107">
    <property type="entry name" value="Band_7"/>
</dbReference>
<dbReference type="Pfam" id="PF01145">
    <property type="entry name" value="Band_7"/>
    <property type="match status" value="1"/>
</dbReference>
<feature type="domain" description="Band 7" evidence="2">
    <location>
        <begin position="9"/>
        <end position="195"/>
    </location>
</feature>
<organism evidence="3 4">
    <name type="scientific">Treponema vincentii</name>
    <dbReference type="NCBI Taxonomy" id="69710"/>
    <lineage>
        <taxon>Bacteria</taxon>
        <taxon>Pseudomonadati</taxon>
        <taxon>Spirochaetota</taxon>
        <taxon>Spirochaetia</taxon>
        <taxon>Spirochaetales</taxon>
        <taxon>Treponemataceae</taxon>
        <taxon>Treponema</taxon>
    </lineage>
</organism>
<dbReference type="KEGG" id="trz:GWP43_00030"/>
<name>A0A6P1XXH0_9SPIR</name>
<gene>
    <name evidence="3" type="ORF">GWP43_00030</name>
</gene>
<evidence type="ECO:0000259" key="2">
    <source>
        <dbReference type="Pfam" id="PF01145"/>
    </source>
</evidence>
<dbReference type="EMBL" id="CP048020">
    <property type="protein sequence ID" value="QHX42107.1"/>
    <property type="molecule type" value="Genomic_DNA"/>
</dbReference>
<comment type="subcellular location">
    <subcellularLocation>
        <location evidence="1">Membrane</location>
        <topology evidence="1">Single-pass membrane protein</topology>
    </subcellularLocation>
</comment>
<evidence type="ECO:0000313" key="4">
    <source>
        <dbReference type="Proteomes" id="UP000464374"/>
    </source>
</evidence>
<evidence type="ECO:0000256" key="1">
    <source>
        <dbReference type="ARBA" id="ARBA00004167"/>
    </source>
</evidence>